<feature type="compositionally biased region" description="Basic and acidic residues" evidence="1">
    <location>
        <begin position="111"/>
        <end position="123"/>
    </location>
</feature>
<evidence type="ECO:0000256" key="1">
    <source>
        <dbReference type="SAM" id="MobiDB-lite"/>
    </source>
</evidence>
<dbReference type="OrthoDB" id="5209734at2759"/>
<feature type="compositionally biased region" description="Basic and acidic residues" evidence="1">
    <location>
        <begin position="144"/>
        <end position="153"/>
    </location>
</feature>
<organism evidence="2 3">
    <name type="scientific">Exophiala oligosperma</name>
    <dbReference type="NCBI Taxonomy" id="215243"/>
    <lineage>
        <taxon>Eukaryota</taxon>
        <taxon>Fungi</taxon>
        <taxon>Dikarya</taxon>
        <taxon>Ascomycota</taxon>
        <taxon>Pezizomycotina</taxon>
        <taxon>Eurotiomycetes</taxon>
        <taxon>Chaetothyriomycetidae</taxon>
        <taxon>Chaetothyriales</taxon>
        <taxon>Herpotrichiellaceae</taxon>
        <taxon>Exophiala</taxon>
    </lineage>
</organism>
<dbReference type="VEuPathDB" id="FungiDB:PV06_02049"/>
<gene>
    <name evidence="2" type="ORF">PV06_02049</name>
</gene>
<evidence type="ECO:0000313" key="3">
    <source>
        <dbReference type="Proteomes" id="UP000053342"/>
    </source>
</evidence>
<dbReference type="EMBL" id="KN847333">
    <property type="protein sequence ID" value="KIW46375.1"/>
    <property type="molecule type" value="Genomic_DNA"/>
</dbReference>
<feature type="compositionally biased region" description="Polar residues" evidence="1">
    <location>
        <begin position="26"/>
        <end position="41"/>
    </location>
</feature>
<keyword evidence="3" id="KW-1185">Reference proteome</keyword>
<dbReference type="RefSeq" id="XP_016266591.1">
    <property type="nucleotide sequence ID" value="XM_016402694.1"/>
</dbReference>
<dbReference type="HOGENOM" id="CLU_103414_0_0_1"/>
<dbReference type="GeneID" id="27354123"/>
<evidence type="ECO:0000313" key="2">
    <source>
        <dbReference type="EMBL" id="KIW46375.1"/>
    </source>
</evidence>
<accession>A0A0D2DUY4</accession>
<feature type="region of interest" description="Disordered" evidence="1">
    <location>
        <begin position="1"/>
        <end position="179"/>
    </location>
</feature>
<protein>
    <recommendedName>
        <fullName evidence="4">SMP domain-containing protein</fullName>
    </recommendedName>
</protein>
<evidence type="ECO:0008006" key="4">
    <source>
        <dbReference type="Google" id="ProtNLM"/>
    </source>
</evidence>
<reference evidence="2 3" key="1">
    <citation type="submission" date="2015-01" db="EMBL/GenBank/DDBJ databases">
        <title>The Genome Sequence of Exophiala oligosperma CBS72588.</title>
        <authorList>
            <consortium name="The Broad Institute Genomics Platform"/>
            <person name="Cuomo C."/>
            <person name="de Hoog S."/>
            <person name="Gorbushina A."/>
            <person name="Stielow B."/>
            <person name="Teixiera M."/>
            <person name="Abouelleil A."/>
            <person name="Chapman S.B."/>
            <person name="Priest M."/>
            <person name="Young S.K."/>
            <person name="Wortman J."/>
            <person name="Nusbaum C."/>
            <person name="Birren B."/>
        </authorList>
    </citation>
    <scope>NUCLEOTIDE SEQUENCE [LARGE SCALE GENOMIC DNA]</scope>
    <source>
        <strain evidence="2 3">CBS 72588</strain>
    </source>
</reference>
<dbReference type="Proteomes" id="UP000053342">
    <property type="component" value="Unassembled WGS sequence"/>
</dbReference>
<feature type="compositionally biased region" description="Polar residues" evidence="1">
    <location>
        <begin position="74"/>
        <end position="87"/>
    </location>
</feature>
<proteinExistence type="predicted"/>
<sequence>MASTNQPKLDSETISTITQKEKELTGSVSPAKSGLTAQAQSHAGEPLNSDTISSITAGEKNVVGERVKGGPTAAAQSILTKAKQGSRTGPHRETSSTTDGVLHGDTISNIRKAESEITGRDQPVRGGPTAQAQKHTGEPINAEVLHDITKGETKVSSMEKPLLGGPTAQAQHDLAKSRE</sequence>
<dbReference type="AlphaFoldDB" id="A0A0D2DUY4"/>
<name>A0A0D2DUY4_9EURO</name>
<feature type="compositionally biased region" description="Polar residues" evidence="1">
    <location>
        <begin position="1"/>
        <end position="18"/>
    </location>
</feature>